<dbReference type="AlphaFoldDB" id="A0A1I7DLG8"/>
<dbReference type="GO" id="GO:0006529">
    <property type="term" value="P:asparagine biosynthetic process"/>
    <property type="evidence" value="ECO:0007669"/>
    <property type="project" value="UniProtKB-KW"/>
</dbReference>
<dbReference type="SUPFAM" id="SSF52402">
    <property type="entry name" value="Adenine nucleotide alpha hydrolases-like"/>
    <property type="match status" value="1"/>
</dbReference>
<feature type="active site" description="For GATase activity" evidence="8">
    <location>
        <position position="2"/>
    </location>
</feature>
<dbReference type="SUPFAM" id="SSF56235">
    <property type="entry name" value="N-terminal nucleophile aminohydrolases (Ntn hydrolases)"/>
    <property type="match status" value="1"/>
</dbReference>
<evidence type="ECO:0000313" key="13">
    <source>
        <dbReference type="Proteomes" id="UP000182466"/>
    </source>
</evidence>
<dbReference type="PANTHER" id="PTHR43284">
    <property type="entry name" value="ASPARAGINE SYNTHETASE (GLUTAMINE-HYDROLYZING)"/>
    <property type="match status" value="1"/>
</dbReference>
<evidence type="ECO:0000256" key="10">
    <source>
        <dbReference type="PIRSR" id="PIRSR001589-3"/>
    </source>
</evidence>
<dbReference type="EC" id="6.3.5.4" evidence="3"/>
<keyword evidence="13" id="KW-1185">Reference proteome</keyword>
<feature type="site" description="Important for beta-aspartyl-AMP intermediate formation" evidence="10">
    <location>
        <position position="377"/>
    </location>
</feature>
<keyword evidence="8" id="KW-0028">Amino-acid biosynthesis</keyword>
<keyword evidence="8" id="KW-0061">Asparagine biosynthesis</keyword>
<name>A0A1I7DLG8_9RHOB</name>
<dbReference type="Gene3D" id="3.40.50.620">
    <property type="entry name" value="HUPs"/>
    <property type="match status" value="1"/>
</dbReference>
<dbReference type="PANTHER" id="PTHR43284:SF1">
    <property type="entry name" value="ASPARAGINE SYNTHETASE"/>
    <property type="match status" value="1"/>
</dbReference>
<dbReference type="RefSeq" id="WP_027260237.1">
    <property type="nucleotide sequence ID" value="NZ_FPAW01000030.1"/>
</dbReference>
<evidence type="ECO:0000256" key="4">
    <source>
        <dbReference type="ARBA" id="ARBA00022741"/>
    </source>
</evidence>
<dbReference type="GO" id="GO:0004066">
    <property type="term" value="F:asparagine synthase (glutamine-hydrolyzing) activity"/>
    <property type="evidence" value="ECO:0007669"/>
    <property type="project" value="UniProtKB-EC"/>
</dbReference>
<evidence type="ECO:0000313" key="12">
    <source>
        <dbReference type="EMBL" id="SFU12517.1"/>
    </source>
</evidence>
<dbReference type="CDD" id="cd00712">
    <property type="entry name" value="AsnB"/>
    <property type="match status" value="1"/>
</dbReference>
<dbReference type="NCBIfam" id="TIGR01536">
    <property type="entry name" value="asn_synth_AEB"/>
    <property type="match status" value="1"/>
</dbReference>
<dbReference type="InterPro" id="IPR051786">
    <property type="entry name" value="ASN_synthetase/amidase"/>
</dbReference>
<dbReference type="STRING" id="999627.SAMN05216236_13019"/>
<keyword evidence="5 9" id="KW-0067">ATP-binding</keyword>
<dbReference type="PROSITE" id="PS51278">
    <property type="entry name" value="GATASE_TYPE_2"/>
    <property type="match status" value="1"/>
</dbReference>
<comment type="catalytic activity">
    <reaction evidence="7">
        <text>L-aspartate + L-glutamine + ATP + H2O = L-asparagine + L-glutamate + AMP + diphosphate + H(+)</text>
        <dbReference type="Rhea" id="RHEA:12228"/>
        <dbReference type="ChEBI" id="CHEBI:15377"/>
        <dbReference type="ChEBI" id="CHEBI:15378"/>
        <dbReference type="ChEBI" id="CHEBI:29985"/>
        <dbReference type="ChEBI" id="CHEBI:29991"/>
        <dbReference type="ChEBI" id="CHEBI:30616"/>
        <dbReference type="ChEBI" id="CHEBI:33019"/>
        <dbReference type="ChEBI" id="CHEBI:58048"/>
        <dbReference type="ChEBI" id="CHEBI:58359"/>
        <dbReference type="ChEBI" id="CHEBI:456215"/>
        <dbReference type="EC" id="6.3.5.4"/>
    </reaction>
</comment>
<gene>
    <name evidence="12" type="ORF">SAMN05216236_13019</name>
</gene>
<organism evidence="12 13">
    <name type="scientific">Sedimentitalea nanhaiensis</name>
    <dbReference type="NCBI Taxonomy" id="999627"/>
    <lineage>
        <taxon>Bacteria</taxon>
        <taxon>Pseudomonadati</taxon>
        <taxon>Pseudomonadota</taxon>
        <taxon>Alphaproteobacteria</taxon>
        <taxon>Rhodobacterales</taxon>
        <taxon>Paracoccaceae</taxon>
        <taxon>Sedimentitalea</taxon>
    </lineage>
</organism>
<evidence type="ECO:0000256" key="8">
    <source>
        <dbReference type="PIRSR" id="PIRSR001589-1"/>
    </source>
</evidence>
<dbReference type="EMBL" id="FPAW01000030">
    <property type="protein sequence ID" value="SFU12517.1"/>
    <property type="molecule type" value="Genomic_DNA"/>
</dbReference>
<dbReference type="InterPro" id="IPR033738">
    <property type="entry name" value="AsnB_N"/>
</dbReference>
<evidence type="ECO:0000256" key="6">
    <source>
        <dbReference type="ARBA" id="ARBA00022962"/>
    </source>
</evidence>
<dbReference type="InterPro" id="IPR017932">
    <property type="entry name" value="GATase_2_dom"/>
</dbReference>
<reference evidence="12 13" key="1">
    <citation type="submission" date="2016-10" db="EMBL/GenBank/DDBJ databases">
        <authorList>
            <person name="de Groot N.N."/>
        </authorList>
    </citation>
    <scope>NUCLEOTIDE SEQUENCE [LARGE SCALE GENOMIC DNA]</scope>
    <source>
        <strain evidence="12 13">CGMCC 1.10959</strain>
    </source>
</reference>
<evidence type="ECO:0000256" key="3">
    <source>
        <dbReference type="ARBA" id="ARBA00012737"/>
    </source>
</evidence>
<dbReference type="OrthoDB" id="9763290at2"/>
<feature type="binding site" evidence="9">
    <location>
        <position position="103"/>
    </location>
    <ligand>
        <name>L-glutamine</name>
        <dbReference type="ChEBI" id="CHEBI:58359"/>
    </ligand>
</feature>
<dbReference type="InterPro" id="IPR006426">
    <property type="entry name" value="Asn_synth_AEB"/>
</dbReference>
<dbReference type="Pfam" id="PF00733">
    <property type="entry name" value="Asn_synthase"/>
    <property type="match status" value="1"/>
</dbReference>
<dbReference type="Pfam" id="PF13522">
    <property type="entry name" value="GATase_6"/>
    <property type="match status" value="1"/>
</dbReference>
<evidence type="ECO:0000256" key="7">
    <source>
        <dbReference type="ARBA" id="ARBA00048741"/>
    </source>
</evidence>
<dbReference type="InterPro" id="IPR014729">
    <property type="entry name" value="Rossmann-like_a/b/a_fold"/>
</dbReference>
<feature type="binding site" evidence="9">
    <location>
        <begin position="375"/>
        <end position="376"/>
    </location>
    <ligand>
        <name>ATP</name>
        <dbReference type="ChEBI" id="CHEBI:30616"/>
    </ligand>
</feature>
<comment type="pathway">
    <text evidence="1">Amino-acid biosynthesis; L-asparagine biosynthesis; L-asparagine from L-aspartate (L-Gln route): step 1/1.</text>
</comment>
<evidence type="ECO:0000256" key="2">
    <source>
        <dbReference type="ARBA" id="ARBA00005752"/>
    </source>
</evidence>
<dbReference type="InterPro" id="IPR001962">
    <property type="entry name" value="Asn_synthase"/>
</dbReference>
<dbReference type="Gene3D" id="3.60.20.10">
    <property type="entry name" value="Glutamine Phosphoribosylpyrophosphate, subunit 1, domain 1"/>
    <property type="match status" value="1"/>
</dbReference>
<dbReference type="Proteomes" id="UP000182466">
    <property type="component" value="Unassembled WGS sequence"/>
</dbReference>
<dbReference type="InterPro" id="IPR029055">
    <property type="entry name" value="Ntn_hydrolases_N"/>
</dbReference>
<evidence type="ECO:0000256" key="5">
    <source>
        <dbReference type="ARBA" id="ARBA00022840"/>
    </source>
</evidence>
<protein>
    <recommendedName>
        <fullName evidence="3">asparagine synthase (glutamine-hydrolyzing)</fullName>
        <ecNumber evidence="3">6.3.5.4</ecNumber>
    </recommendedName>
</protein>
<dbReference type="GO" id="GO:0005829">
    <property type="term" value="C:cytosol"/>
    <property type="evidence" value="ECO:0007669"/>
    <property type="project" value="TreeGrafter"/>
</dbReference>
<keyword evidence="6 8" id="KW-0315">Glutamine amidotransferase</keyword>
<keyword evidence="4 9" id="KW-0547">Nucleotide-binding</keyword>
<evidence type="ECO:0000256" key="1">
    <source>
        <dbReference type="ARBA" id="ARBA00005187"/>
    </source>
</evidence>
<evidence type="ECO:0000256" key="9">
    <source>
        <dbReference type="PIRSR" id="PIRSR001589-2"/>
    </source>
</evidence>
<proteinExistence type="inferred from homology"/>
<accession>A0A1I7DLG8</accession>
<comment type="similarity">
    <text evidence="2">Belongs to the asparagine synthetase family.</text>
</comment>
<feature type="domain" description="Glutamine amidotransferase type-2" evidence="11">
    <location>
        <begin position="2"/>
        <end position="221"/>
    </location>
</feature>
<evidence type="ECO:0000259" key="11">
    <source>
        <dbReference type="PROSITE" id="PS51278"/>
    </source>
</evidence>
<dbReference type="PIRSF" id="PIRSF001589">
    <property type="entry name" value="Asn_synthetase_glu-h"/>
    <property type="match status" value="1"/>
</dbReference>
<feature type="binding site" evidence="9">
    <location>
        <position position="302"/>
    </location>
    <ligand>
        <name>ATP</name>
        <dbReference type="ChEBI" id="CHEBI:30616"/>
    </ligand>
</feature>
<sequence>MCGITGFLAPPAPGAEARVTKMMRAIAHRGPDSQGHWCDDEAGIALGHLRLAIVDLTPAGHQPMASSSGRYMLSFNGEIYNHRQLRAELDEQGHAAAWRGTSDTETLLAGIDAWGLEATLQRAVGMFAIGLWDRKTRELTLMRDRLGEKPLYYGWQGAGASRAFLFGSELKALRKHPAFTGEIARSSLTEVLRHGNVGEDRSIYTGIAKVRAGEIVTVSMEQPEPRRRLYWDGAAIAAAQKPPRMSDTETVDALESLLMDAVGQQMMSDVPLGAFLSGGIDSSTVVALMQHQSDKPVHTFSIGFNEARYNEAEFARAVAAHLGTHHTDLYVSDQELRDVIPRLPQIYDEPFADSSQIPTYLVSELARQHVTVSLSGDGGDELFCGYGRYAHALKLRRTLDRMPAPMRSMGAGLVRAIPAGALTRLLSPLIPTPQGKEPIGQRLHRLANYARQDDLMALHRAMVSVWRFPEAAVPGATPPPSLLADHPPARGGLGDLERMMQLDMLTYMVDDILTKVDRATMAVALESRAPLLDHRVVEFAWGLPEDMKLRGDTTKWALRQVLYRHVPKHLIERPKMGFEVPIGLWLRSGLKDWAAALLDPARLAREGYFNPQAIDRMWQQHLSGRFNWGGQLWCVLMVQAWLEQP</sequence>
<dbReference type="CDD" id="cd01991">
    <property type="entry name" value="Asn_synthase_B_C"/>
    <property type="match status" value="1"/>
</dbReference>
<dbReference type="GO" id="GO:0005524">
    <property type="term" value="F:ATP binding"/>
    <property type="evidence" value="ECO:0007669"/>
    <property type="project" value="UniProtKB-KW"/>
</dbReference>